<dbReference type="InterPro" id="IPR049468">
    <property type="entry name" value="Restrct_endonuc-II-like_dom"/>
</dbReference>
<dbReference type="EMBL" id="CP003261">
    <property type="protein sequence ID" value="AGK95342.1"/>
    <property type="molecule type" value="Genomic_DNA"/>
</dbReference>
<dbReference type="eggNOG" id="COG1112">
    <property type="taxonomic scope" value="Bacteria"/>
</dbReference>
<dbReference type="Pfam" id="PF13086">
    <property type="entry name" value="AAA_11"/>
    <property type="match status" value="1"/>
</dbReference>
<evidence type="ECO:0000259" key="3">
    <source>
        <dbReference type="Pfam" id="PF13087"/>
    </source>
</evidence>
<dbReference type="Pfam" id="PF18741">
    <property type="entry name" value="MTES_1575"/>
    <property type="match status" value="1"/>
</dbReference>
<dbReference type="STRING" id="86416.Clopa_0278"/>
<dbReference type="GO" id="GO:0004386">
    <property type="term" value="F:helicase activity"/>
    <property type="evidence" value="ECO:0007669"/>
    <property type="project" value="InterPro"/>
</dbReference>
<keyword evidence="1" id="KW-0175">Coiled coil</keyword>
<dbReference type="HOGENOM" id="CLU_000738_1_0_9"/>
<evidence type="ECO:0000256" key="1">
    <source>
        <dbReference type="SAM" id="Coils"/>
    </source>
</evidence>
<feature type="domain" description="DNA2/NAM7 helicase-like C-terminal" evidence="3">
    <location>
        <begin position="1023"/>
        <end position="1206"/>
    </location>
</feature>
<dbReference type="InterPro" id="IPR041677">
    <property type="entry name" value="DNA2/NAM7_AAA_11"/>
</dbReference>
<dbReference type="RefSeq" id="WP_015613669.1">
    <property type="nucleotide sequence ID" value="NC_021182.1"/>
</dbReference>
<dbReference type="PANTHER" id="PTHR10887:SF495">
    <property type="entry name" value="HELICASE SENATAXIN ISOFORM X1-RELATED"/>
    <property type="match status" value="1"/>
</dbReference>
<dbReference type="SUPFAM" id="SSF52540">
    <property type="entry name" value="P-loop containing nucleoside triphosphate hydrolases"/>
    <property type="match status" value="2"/>
</dbReference>
<accession>R4JWZ5</accession>
<evidence type="ECO:0000259" key="2">
    <source>
        <dbReference type="Pfam" id="PF13086"/>
    </source>
</evidence>
<dbReference type="PANTHER" id="PTHR10887">
    <property type="entry name" value="DNA2/NAM7 HELICASE FAMILY"/>
    <property type="match status" value="1"/>
</dbReference>
<dbReference type="InterPro" id="IPR027417">
    <property type="entry name" value="P-loop_NTPase"/>
</dbReference>
<dbReference type="eggNOG" id="COG0507">
    <property type="taxonomic scope" value="Bacteria"/>
</dbReference>
<dbReference type="InterPro" id="IPR041679">
    <property type="entry name" value="DNA2/NAM7-like_C"/>
</dbReference>
<feature type="coiled-coil region" evidence="1">
    <location>
        <begin position="377"/>
        <end position="411"/>
    </location>
</feature>
<keyword evidence="6" id="KW-1185">Reference proteome</keyword>
<feature type="domain" description="DNA2/NAM7 helicase helicase" evidence="2">
    <location>
        <begin position="278"/>
        <end position="414"/>
    </location>
</feature>
<dbReference type="OrthoDB" id="9757917at2"/>
<evidence type="ECO:0000313" key="6">
    <source>
        <dbReference type="Proteomes" id="UP000013523"/>
    </source>
</evidence>
<dbReference type="Gene3D" id="3.40.50.300">
    <property type="entry name" value="P-loop containing nucleotide triphosphate hydrolases"/>
    <property type="match status" value="3"/>
</dbReference>
<evidence type="ECO:0000313" key="5">
    <source>
        <dbReference type="EMBL" id="AGK95342.1"/>
    </source>
</evidence>
<dbReference type="KEGG" id="cpas:Clopa_0278"/>
<reference evidence="5 6" key="1">
    <citation type="submission" date="2012-01" db="EMBL/GenBank/DDBJ databases">
        <title>Complete sequence of chromosome of Clostridium pasteurianum BC1.</title>
        <authorList>
            <consortium name="US DOE Joint Genome Institute"/>
            <person name="Lucas S."/>
            <person name="Han J."/>
            <person name="Lapidus A."/>
            <person name="Cheng J.-F."/>
            <person name="Goodwin L."/>
            <person name="Pitluck S."/>
            <person name="Peters L."/>
            <person name="Mikhailova N."/>
            <person name="Teshima H."/>
            <person name="Detter J.C."/>
            <person name="Han C."/>
            <person name="Tapia R."/>
            <person name="Land M."/>
            <person name="Hauser L."/>
            <person name="Kyrpides N."/>
            <person name="Ivanova N."/>
            <person name="Pagani I."/>
            <person name="Dunn J."/>
            <person name="Taghavi S."/>
            <person name="Francis A."/>
            <person name="van der Lelie D."/>
            <person name="Woyke T."/>
        </authorList>
    </citation>
    <scope>NUCLEOTIDE SEQUENCE [LARGE SCALE GENOMIC DNA]</scope>
    <source>
        <strain evidence="5 6">BC1</strain>
    </source>
</reference>
<protein>
    <submittedName>
        <fullName evidence="5">Uncharacterized protein</fullName>
    </submittedName>
</protein>
<proteinExistence type="predicted"/>
<dbReference type="InterPro" id="IPR047187">
    <property type="entry name" value="SF1_C_Upf1"/>
</dbReference>
<evidence type="ECO:0000259" key="4">
    <source>
        <dbReference type="Pfam" id="PF18741"/>
    </source>
</evidence>
<sequence>MNCRTKVKNLFSYLLSIKNMDEDVIRDINQYEKIYWQRNLNTTGNNSENNQEEEENWFYIDSSNKELYDEFFQLYLSVQKSGENFEIIWGSYILAWSTEDKQITHPIFTTKMELCFDAEKGIFFLRPYDRKINMEFDIFSGINIPNIDKLLEIKEAIENSSIDLRNLKAVENILHKILHYLTSDISPQGEIQRDICIAEDINPNKYPVFYNAPAVIIRKTDHRLWHNELTNILKAIDNGYEIPPTIESLVSSEEIQENLKVKARWQEIGKNLLFPLSSNEEQKEIVKKLSENFGVVVQGPPGTGKSHTIVNLICHLLAHGKRVLITSQTGRALRVLSENIPEEIKPLCMSILGDDTKALRELDESVRVITENLAMNKENIKKEMMPLKRQLENCKNRQKDLYNKLKEAECIENKKLRFQGTISKLMDIAKWVKLNERKYSWIEDDIKLEINCPLTEQQYLRLLYLLNTVEREDIVKVNSIMNVLSALPDCSDICSKIDSFKKTDARYEEYKNNLKDWSLSYDSNINYKELIDILSRAEKHMKKIEGSWLKDVMKCYYSSEIMRPILKHLYVKSNFLVTELSEIQRRLTVHKIQVPEIDDFNKFKLDFQYIYDVIKTRGKITKVFKVMHKEYGYIFNNCFVDSQLITSRDEAEILSIYIKKLALEEEFKSLWNNTMKDYGAFQIKNLGVNSMMVLEESVKGLGRVIDWNMDFKSKIINILGQITFLNKINWYEEKTYTYLKTGIISLKHINEYKKDKVYINNIRKLCNNVSQFQQLGSAVEKMDIENIKESYKEVIRLKELSKSIQEINLYMGKLEKSAPMFSMKLYESKDRNNFKELNMAWKWRQFSSMLEKVHKVRPELIERLLKGEKEKEKALIKELVAKKSWYSQINHTTDAQKRSLYAWLQAVKKIGRGKGKFTDKYRSMAQREMEICKDCIPVWIMPLNKVIENIELNSTPFDVVIFDESSQSDIFSICALFRAKRAVIVGDDKQISPQAVGIDQDMVNDLIDRYLKGIPHGEWFDLETSLYNTALRVFPDRLLLKEHFRCLPDIIGFSNDLCYSGEIIPLRHPKRTELFSSPIKAVKVMDGLKDKLKNINVNEAKALAEQIVKCCTDRRYEGMTMGVISLLGDPQAELIENLIREKIGEKEMMNRKLICGDAYSFQGDERDIIFLSMVVGENMRFTALTREVDIRRFNVAVSRAKNQLWLFYSINTENLNPDCVRTKLLRYCLDPSVVNDDKTREQYVFQSDFHKEIFRMVAKRGYNITPAVNLKHYKVDFVVEGNSTRVAIECDDGEWNGMEEWETGHESQMTLERVGWTFHKIRASEFYRDPEKTMERLWSRLKHLGIKKIIA</sequence>
<gene>
    <name evidence="5" type="ORF">Clopa_0278</name>
</gene>
<dbReference type="InterPro" id="IPR045055">
    <property type="entry name" value="DNA2/NAM7-like"/>
</dbReference>
<dbReference type="Pfam" id="PF13087">
    <property type="entry name" value="AAA_12"/>
    <property type="match status" value="1"/>
</dbReference>
<dbReference type="PATRIC" id="fig|86416.3.peg.253"/>
<feature type="domain" description="Restriction endonuclease type II-like" evidence="4">
    <location>
        <begin position="1249"/>
        <end position="1341"/>
    </location>
</feature>
<organism evidence="5 6">
    <name type="scientific">Clostridium pasteurianum BC1</name>
    <dbReference type="NCBI Taxonomy" id="86416"/>
    <lineage>
        <taxon>Bacteria</taxon>
        <taxon>Bacillati</taxon>
        <taxon>Bacillota</taxon>
        <taxon>Clostridia</taxon>
        <taxon>Eubacteriales</taxon>
        <taxon>Clostridiaceae</taxon>
        <taxon>Clostridium</taxon>
    </lineage>
</organism>
<dbReference type="Proteomes" id="UP000013523">
    <property type="component" value="Chromosome"/>
</dbReference>
<name>R4JWZ5_CLOPA</name>
<dbReference type="CDD" id="cd18808">
    <property type="entry name" value="SF1_C_Upf1"/>
    <property type="match status" value="1"/>
</dbReference>